<evidence type="ECO:0000313" key="2">
    <source>
        <dbReference type="Proteomes" id="UP000623467"/>
    </source>
</evidence>
<comment type="caution">
    <text evidence="1">The sequence shown here is derived from an EMBL/GenBank/DDBJ whole genome shotgun (WGS) entry which is preliminary data.</text>
</comment>
<dbReference type="Proteomes" id="UP000623467">
    <property type="component" value="Unassembled WGS sequence"/>
</dbReference>
<sequence>MAWLINSPWIIGAQDIDILMIFPALAMSHKSDLERGQKQIRSMLARCRAGRRGGWRQRARVAHGCPCFAISPFVWPHTLSSSSLIWDTVRLVPPPLAYPRLQQGHAAGRALAAALQNQDPQEHRKRRHSFVFGLVVDLFRSFTKTRPVVNDTCTLK</sequence>
<organism evidence="1 2">
    <name type="scientific">Mycena sanguinolenta</name>
    <dbReference type="NCBI Taxonomy" id="230812"/>
    <lineage>
        <taxon>Eukaryota</taxon>
        <taxon>Fungi</taxon>
        <taxon>Dikarya</taxon>
        <taxon>Basidiomycota</taxon>
        <taxon>Agaricomycotina</taxon>
        <taxon>Agaricomycetes</taxon>
        <taxon>Agaricomycetidae</taxon>
        <taxon>Agaricales</taxon>
        <taxon>Marasmiineae</taxon>
        <taxon>Mycenaceae</taxon>
        <taxon>Mycena</taxon>
    </lineage>
</organism>
<accession>A0A8H6XVN8</accession>
<dbReference type="AlphaFoldDB" id="A0A8H6XVN8"/>
<reference evidence="1" key="1">
    <citation type="submission" date="2020-05" db="EMBL/GenBank/DDBJ databases">
        <title>Mycena genomes resolve the evolution of fungal bioluminescence.</title>
        <authorList>
            <person name="Tsai I.J."/>
        </authorList>
    </citation>
    <scope>NUCLEOTIDE SEQUENCE</scope>
    <source>
        <strain evidence="1">160909Yilan</strain>
    </source>
</reference>
<keyword evidence="2" id="KW-1185">Reference proteome</keyword>
<evidence type="ECO:0000313" key="1">
    <source>
        <dbReference type="EMBL" id="KAF7348017.1"/>
    </source>
</evidence>
<proteinExistence type="predicted"/>
<gene>
    <name evidence="1" type="ORF">MSAN_01754100</name>
</gene>
<protein>
    <submittedName>
        <fullName evidence="1">Uncharacterized protein</fullName>
    </submittedName>
</protein>
<dbReference type="EMBL" id="JACAZH010000017">
    <property type="protein sequence ID" value="KAF7348017.1"/>
    <property type="molecule type" value="Genomic_DNA"/>
</dbReference>
<name>A0A8H6XVN8_9AGAR</name>